<dbReference type="SUPFAM" id="SSF143034">
    <property type="entry name" value="L35p-like"/>
    <property type="match status" value="1"/>
</dbReference>
<dbReference type="PRINTS" id="PR00064">
    <property type="entry name" value="RIBOSOMALL35"/>
</dbReference>
<evidence type="ECO:0000313" key="9">
    <source>
        <dbReference type="Proteomes" id="UP000294344"/>
    </source>
</evidence>
<feature type="compositionally biased region" description="Basic residues" evidence="7">
    <location>
        <begin position="10"/>
        <end position="21"/>
    </location>
</feature>
<dbReference type="HAMAP" id="MF_00514">
    <property type="entry name" value="Ribosomal_bL35"/>
    <property type="match status" value="1"/>
</dbReference>
<keyword evidence="2 5" id="KW-0689">Ribosomal protein</keyword>
<accession>A0A451D6B8</accession>
<name>A0A451D6B8_9GAMM</name>
<gene>
    <name evidence="5 8" type="primary">rpmI</name>
    <name evidence="8" type="ORF">BUCICURV3402_086</name>
</gene>
<dbReference type="EMBL" id="LR217710">
    <property type="protein sequence ID" value="VFP81381.1"/>
    <property type="molecule type" value="Genomic_DNA"/>
</dbReference>
<organism evidence="8 9">
    <name type="scientific">Buchnera aphidicola</name>
    <name type="common">Cinara curvipes</name>
    <dbReference type="NCBI Taxonomy" id="2518975"/>
    <lineage>
        <taxon>Bacteria</taxon>
        <taxon>Pseudomonadati</taxon>
        <taxon>Pseudomonadota</taxon>
        <taxon>Gammaproteobacteria</taxon>
        <taxon>Enterobacterales</taxon>
        <taxon>Erwiniaceae</taxon>
        <taxon>Buchnera</taxon>
    </lineage>
</organism>
<dbReference type="InterPro" id="IPR021137">
    <property type="entry name" value="Ribosomal_bL35-like"/>
</dbReference>
<evidence type="ECO:0000256" key="3">
    <source>
        <dbReference type="ARBA" id="ARBA00023274"/>
    </source>
</evidence>
<dbReference type="PANTHER" id="PTHR33343:SF1">
    <property type="entry name" value="LARGE RIBOSOMAL SUBUNIT PROTEIN BL35M"/>
    <property type="match status" value="1"/>
</dbReference>
<dbReference type="RefSeq" id="WP_154029147.1">
    <property type="nucleotide sequence ID" value="NZ_LR217710.1"/>
</dbReference>
<evidence type="ECO:0000313" key="8">
    <source>
        <dbReference type="EMBL" id="VFP81381.1"/>
    </source>
</evidence>
<dbReference type="OrthoDB" id="47476at2"/>
<dbReference type="Gene3D" id="4.10.410.60">
    <property type="match status" value="1"/>
</dbReference>
<dbReference type="AlphaFoldDB" id="A0A451D6B8"/>
<dbReference type="GO" id="GO:0003735">
    <property type="term" value="F:structural constituent of ribosome"/>
    <property type="evidence" value="ECO:0007669"/>
    <property type="project" value="InterPro"/>
</dbReference>
<dbReference type="InterPro" id="IPR018265">
    <property type="entry name" value="Ribosomal_bL35_CS"/>
</dbReference>
<sequence length="65" mass="7721">MPKIKTLRSASKRFKKTASGQFKRKQANLRHILTKKNTNYKRHLRKKVIISSSDRSKISFFLPYI</sequence>
<dbReference type="GO" id="GO:0006412">
    <property type="term" value="P:translation"/>
    <property type="evidence" value="ECO:0007669"/>
    <property type="project" value="UniProtKB-UniRule"/>
</dbReference>
<evidence type="ECO:0000256" key="6">
    <source>
        <dbReference type="RuleBase" id="RU000568"/>
    </source>
</evidence>
<dbReference type="Proteomes" id="UP000294344">
    <property type="component" value="Chromosome"/>
</dbReference>
<dbReference type="PANTHER" id="PTHR33343">
    <property type="entry name" value="54S RIBOSOMAL PROTEIN BL35M"/>
    <property type="match status" value="1"/>
</dbReference>
<dbReference type="PROSITE" id="PS00936">
    <property type="entry name" value="RIBOSOMAL_L35"/>
    <property type="match status" value="1"/>
</dbReference>
<feature type="region of interest" description="Disordered" evidence="7">
    <location>
        <begin position="1"/>
        <end position="21"/>
    </location>
</feature>
<reference evidence="8 9" key="1">
    <citation type="submission" date="2019-02" db="EMBL/GenBank/DDBJ databases">
        <authorList>
            <person name="Manzano-Marin A."/>
            <person name="Manzano-Marin A."/>
        </authorList>
    </citation>
    <scope>NUCLEOTIDE SEQUENCE [LARGE SCALE GENOMIC DNA]</scope>
    <source>
        <strain evidence="8 9">BuCicurvipes</strain>
    </source>
</reference>
<evidence type="ECO:0000256" key="4">
    <source>
        <dbReference type="ARBA" id="ARBA00071664"/>
    </source>
</evidence>
<evidence type="ECO:0000256" key="2">
    <source>
        <dbReference type="ARBA" id="ARBA00022980"/>
    </source>
</evidence>
<dbReference type="InterPro" id="IPR037229">
    <property type="entry name" value="Ribosomal_bL35_sf"/>
</dbReference>
<dbReference type="Pfam" id="PF01632">
    <property type="entry name" value="Ribosomal_L35p"/>
    <property type="match status" value="1"/>
</dbReference>
<evidence type="ECO:0000256" key="1">
    <source>
        <dbReference type="ARBA" id="ARBA00006598"/>
    </source>
</evidence>
<protein>
    <recommendedName>
        <fullName evidence="4 5">Large ribosomal subunit protein bL35</fullName>
    </recommendedName>
</protein>
<dbReference type="GO" id="GO:0022625">
    <property type="term" value="C:cytosolic large ribosomal subunit"/>
    <property type="evidence" value="ECO:0007669"/>
    <property type="project" value="TreeGrafter"/>
</dbReference>
<dbReference type="FunFam" id="4.10.410.60:FF:000001">
    <property type="entry name" value="50S ribosomal protein L35"/>
    <property type="match status" value="1"/>
</dbReference>
<comment type="similarity">
    <text evidence="1 5 6">Belongs to the bacterial ribosomal protein bL35 family.</text>
</comment>
<dbReference type="NCBIfam" id="TIGR00001">
    <property type="entry name" value="rpmI_bact"/>
    <property type="match status" value="1"/>
</dbReference>
<evidence type="ECO:0000256" key="5">
    <source>
        <dbReference type="HAMAP-Rule" id="MF_00514"/>
    </source>
</evidence>
<keyword evidence="3 5" id="KW-0687">Ribonucleoprotein</keyword>
<dbReference type="InterPro" id="IPR001706">
    <property type="entry name" value="Ribosomal_bL35"/>
</dbReference>
<evidence type="ECO:0000256" key="7">
    <source>
        <dbReference type="SAM" id="MobiDB-lite"/>
    </source>
</evidence>
<proteinExistence type="inferred from homology"/>